<dbReference type="EMBL" id="JALKFT010000012">
    <property type="protein sequence ID" value="MCK9876880.1"/>
    <property type="molecule type" value="Genomic_DNA"/>
</dbReference>
<evidence type="ECO:0000259" key="7">
    <source>
        <dbReference type="Pfam" id="PF06305"/>
    </source>
</evidence>
<name>A0ABT0JZJ4_9ACTN</name>
<evidence type="ECO:0000313" key="8">
    <source>
        <dbReference type="EMBL" id="MCK9876880.1"/>
    </source>
</evidence>
<evidence type="ECO:0000256" key="3">
    <source>
        <dbReference type="ARBA" id="ARBA00022989"/>
    </source>
</evidence>
<keyword evidence="3 6" id="KW-1133">Transmembrane helix</keyword>
<protein>
    <submittedName>
        <fullName evidence="8">LapA family protein</fullName>
    </submittedName>
</protein>
<feature type="compositionally biased region" description="Low complexity" evidence="5">
    <location>
        <begin position="59"/>
        <end position="75"/>
    </location>
</feature>
<keyword evidence="2 6" id="KW-0812">Transmembrane</keyword>
<organism evidence="8 9">
    <name type="scientific">Frankia umida</name>
    <dbReference type="NCBI Taxonomy" id="573489"/>
    <lineage>
        <taxon>Bacteria</taxon>
        <taxon>Bacillati</taxon>
        <taxon>Actinomycetota</taxon>
        <taxon>Actinomycetes</taxon>
        <taxon>Frankiales</taxon>
        <taxon>Frankiaceae</taxon>
        <taxon>Frankia</taxon>
    </lineage>
</organism>
<evidence type="ECO:0000256" key="4">
    <source>
        <dbReference type="ARBA" id="ARBA00023136"/>
    </source>
</evidence>
<keyword evidence="1" id="KW-1003">Cell membrane</keyword>
<evidence type="ECO:0000256" key="5">
    <source>
        <dbReference type="SAM" id="MobiDB-lite"/>
    </source>
</evidence>
<dbReference type="Proteomes" id="UP001201873">
    <property type="component" value="Unassembled WGS sequence"/>
</dbReference>
<feature type="region of interest" description="Disordered" evidence="5">
    <location>
        <begin position="46"/>
        <end position="97"/>
    </location>
</feature>
<keyword evidence="4 6" id="KW-0472">Membrane</keyword>
<sequence length="97" mass="9943">MKVSFLGLSGTLPLAVAMLFSAVAGALLVAIPGVGRMIQLRRTVRRVAANPPTGPNQVGPNPTGPNQTGPNPAGGMPAGPAPESRRSGVTTKLRHRR</sequence>
<feature type="domain" description="Lipopolysaccharide assembly protein A" evidence="7">
    <location>
        <begin position="2"/>
        <end position="46"/>
    </location>
</feature>
<dbReference type="InterPro" id="IPR010445">
    <property type="entry name" value="LapA_dom"/>
</dbReference>
<gene>
    <name evidence="8" type="ORF">MXD59_14000</name>
</gene>
<reference evidence="8 9" key="1">
    <citation type="submission" date="2022-04" db="EMBL/GenBank/DDBJ databases">
        <title>Genome diversity in the genus Frankia.</title>
        <authorList>
            <person name="Carlos-Shanley C."/>
            <person name="Hahn D."/>
        </authorList>
    </citation>
    <scope>NUCLEOTIDE SEQUENCE [LARGE SCALE GENOMIC DNA]</scope>
    <source>
        <strain evidence="8 9">Ag45/Mut15</strain>
    </source>
</reference>
<evidence type="ECO:0000256" key="1">
    <source>
        <dbReference type="ARBA" id="ARBA00022475"/>
    </source>
</evidence>
<feature type="transmembrane region" description="Helical" evidence="6">
    <location>
        <begin position="12"/>
        <end position="35"/>
    </location>
</feature>
<accession>A0ABT0JZJ4</accession>
<dbReference type="Pfam" id="PF06305">
    <property type="entry name" value="LapA_dom"/>
    <property type="match status" value="1"/>
</dbReference>
<evidence type="ECO:0000313" key="9">
    <source>
        <dbReference type="Proteomes" id="UP001201873"/>
    </source>
</evidence>
<keyword evidence="9" id="KW-1185">Reference proteome</keyword>
<comment type="caution">
    <text evidence="8">The sequence shown here is derived from an EMBL/GenBank/DDBJ whole genome shotgun (WGS) entry which is preliminary data.</text>
</comment>
<evidence type="ECO:0000256" key="2">
    <source>
        <dbReference type="ARBA" id="ARBA00022692"/>
    </source>
</evidence>
<proteinExistence type="predicted"/>
<evidence type="ECO:0000256" key="6">
    <source>
        <dbReference type="SAM" id="Phobius"/>
    </source>
</evidence>